<evidence type="ECO:0000256" key="2">
    <source>
        <dbReference type="ARBA" id="ARBA00023121"/>
    </source>
</evidence>
<feature type="domain" description="Lipocalin/cytosolic fatty-acid binding" evidence="3">
    <location>
        <begin position="296"/>
        <end position="439"/>
    </location>
</feature>
<comment type="caution">
    <text evidence="4">The sequence shown here is derived from an EMBL/GenBank/DDBJ whole genome shotgun (WGS) entry which is preliminary data.</text>
</comment>
<dbReference type="GO" id="GO:0046872">
    <property type="term" value="F:metal ion binding"/>
    <property type="evidence" value="ECO:0007669"/>
    <property type="project" value="UniProtKB-ARBA"/>
</dbReference>
<dbReference type="InterPro" id="IPR022272">
    <property type="entry name" value="Lipocalin_CS"/>
</dbReference>
<evidence type="ECO:0000313" key="5">
    <source>
        <dbReference type="Proteomes" id="UP000683360"/>
    </source>
</evidence>
<sequence>MHLYCLFTRNFTSSLNSLYEFGSNVENCLKDQRHKCDYSMGSLMKRTLLRLVTGSRSRYQSTATVMKEMNEEYQRQVLTQEEVMSFNNDGYLVLRNFLTEEEKQNVKKWGDEIQAWPETANKWFSYFETVNGEKTLCRTENFIPYHEGMRNLIENKITSCISDCFDEPSCLFKEKVNYKLPNGGAFPPHQDAPAYVTFDQKLHITAMVAIDEMTVENGCLELVSGRHKEGVLRQEESGNIHPDVVETMDWKSAPCEAGSIMIFNAFVPHSADAFFIDQLFSNGCKSPSPAQNFTNQQYNGLWYEVGKMQTAGGAACEKDCVCTTIDIKPKSGTSDYTAINSCRKLSPTGNFLNATGTLSGEGPSGHWKEGFFPLAPKADYTIIYLDDNYAIEYDCTSVFGITNYCIHILSRTPTAQTDMVQKLKTFAIGLGLNTENLDYQETLQKGCW</sequence>
<keyword evidence="4" id="KW-0223">Dioxygenase</keyword>
<dbReference type="EMBL" id="CAJPWZ010002975">
    <property type="protein sequence ID" value="CAG2249584.1"/>
    <property type="molecule type" value="Genomic_DNA"/>
</dbReference>
<dbReference type="InterPro" id="IPR012674">
    <property type="entry name" value="Calycin"/>
</dbReference>
<dbReference type="OrthoDB" id="445007at2759"/>
<comment type="cofactor">
    <cofactor evidence="1">
        <name>Fe cation</name>
        <dbReference type="ChEBI" id="CHEBI:24875"/>
    </cofactor>
</comment>
<dbReference type="PANTHER" id="PTHR20883">
    <property type="entry name" value="PHYTANOYL-COA DIOXYGENASE DOMAIN CONTAINING 1"/>
    <property type="match status" value="1"/>
</dbReference>
<name>A0A8S3V4K8_MYTED</name>
<dbReference type="GO" id="GO:0051213">
    <property type="term" value="F:dioxygenase activity"/>
    <property type="evidence" value="ECO:0007669"/>
    <property type="project" value="UniProtKB-KW"/>
</dbReference>
<keyword evidence="4" id="KW-0560">Oxidoreductase</keyword>
<dbReference type="InterPro" id="IPR000566">
    <property type="entry name" value="Lipocln_cytosolic_FA-bd_dom"/>
</dbReference>
<dbReference type="SUPFAM" id="SSF51197">
    <property type="entry name" value="Clavaminate synthase-like"/>
    <property type="match status" value="1"/>
</dbReference>
<accession>A0A8S3V4K8</accession>
<evidence type="ECO:0000313" key="4">
    <source>
        <dbReference type="EMBL" id="CAG2249584.1"/>
    </source>
</evidence>
<dbReference type="InterPro" id="IPR008775">
    <property type="entry name" value="Phytyl_CoA_dOase-like"/>
</dbReference>
<dbReference type="SUPFAM" id="SSF50814">
    <property type="entry name" value="Lipocalins"/>
    <property type="match status" value="1"/>
</dbReference>
<dbReference type="GO" id="GO:0008289">
    <property type="term" value="F:lipid binding"/>
    <property type="evidence" value="ECO:0007669"/>
    <property type="project" value="UniProtKB-KW"/>
</dbReference>
<evidence type="ECO:0000259" key="3">
    <source>
        <dbReference type="Pfam" id="PF08212"/>
    </source>
</evidence>
<proteinExistence type="predicted"/>
<organism evidence="4 5">
    <name type="scientific">Mytilus edulis</name>
    <name type="common">Blue mussel</name>
    <dbReference type="NCBI Taxonomy" id="6550"/>
    <lineage>
        <taxon>Eukaryota</taxon>
        <taxon>Metazoa</taxon>
        <taxon>Spiralia</taxon>
        <taxon>Lophotrochozoa</taxon>
        <taxon>Mollusca</taxon>
        <taxon>Bivalvia</taxon>
        <taxon>Autobranchia</taxon>
        <taxon>Pteriomorphia</taxon>
        <taxon>Mytilida</taxon>
        <taxon>Mytiloidea</taxon>
        <taxon>Mytilidae</taxon>
        <taxon>Mytilinae</taxon>
        <taxon>Mytilus</taxon>
    </lineage>
</organism>
<protein>
    <submittedName>
        <fullName evidence="4">2-aminoethylphosphonate dioxygenase</fullName>
    </submittedName>
</protein>
<dbReference type="PANTHER" id="PTHR20883:SF48">
    <property type="entry name" value="ECTOINE DIOXYGENASE"/>
    <property type="match status" value="1"/>
</dbReference>
<keyword evidence="2" id="KW-0446">Lipid-binding</keyword>
<evidence type="ECO:0000256" key="1">
    <source>
        <dbReference type="ARBA" id="ARBA00001962"/>
    </source>
</evidence>
<dbReference type="PROSITE" id="PS00213">
    <property type="entry name" value="LIPOCALIN"/>
    <property type="match status" value="1"/>
</dbReference>
<reference evidence="4" key="1">
    <citation type="submission" date="2021-03" db="EMBL/GenBank/DDBJ databases">
        <authorList>
            <person name="Bekaert M."/>
        </authorList>
    </citation>
    <scope>NUCLEOTIDE SEQUENCE</scope>
</reference>
<dbReference type="Pfam" id="PF08212">
    <property type="entry name" value="Lipocalin_2"/>
    <property type="match status" value="1"/>
</dbReference>
<dbReference type="Pfam" id="PF05721">
    <property type="entry name" value="PhyH"/>
    <property type="match status" value="1"/>
</dbReference>
<dbReference type="Proteomes" id="UP000683360">
    <property type="component" value="Unassembled WGS sequence"/>
</dbReference>
<keyword evidence="5" id="KW-1185">Reference proteome</keyword>
<dbReference type="Gene3D" id="2.60.120.620">
    <property type="entry name" value="q2cbj1_9rhob like domain"/>
    <property type="match status" value="1"/>
</dbReference>
<gene>
    <name evidence="4" type="ORF">MEDL_61397</name>
</gene>
<dbReference type="AlphaFoldDB" id="A0A8S3V4K8"/>
<dbReference type="Gene3D" id="2.40.128.20">
    <property type="match status" value="1"/>
</dbReference>